<protein>
    <submittedName>
        <fullName evidence="2">Multicopper oxidase</fullName>
    </submittedName>
</protein>
<dbReference type="GO" id="GO:0005507">
    <property type="term" value="F:copper ion binding"/>
    <property type="evidence" value="ECO:0007669"/>
    <property type="project" value="InterPro"/>
</dbReference>
<organism evidence="2 3">
    <name type="scientific">Macrolepiota fuliginosa MF-IS2</name>
    <dbReference type="NCBI Taxonomy" id="1400762"/>
    <lineage>
        <taxon>Eukaryota</taxon>
        <taxon>Fungi</taxon>
        <taxon>Dikarya</taxon>
        <taxon>Basidiomycota</taxon>
        <taxon>Agaricomycotina</taxon>
        <taxon>Agaricomycetes</taxon>
        <taxon>Agaricomycetidae</taxon>
        <taxon>Agaricales</taxon>
        <taxon>Agaricineae</taxon>
        <taxon>Agaricaceae</taxon>
        <taxon>Macrolepiota</taxon>
    </lineage>
</organism>
<evidence type="ECO:0000259" key="1">
    <source>
        <dbReference type="Pfam" id="PF07731"/>
    </source>
</evidence>
<evidence type="ECO:0000313" key="3">
    <source>
        <dbReference type="Proteomes" id="UP000807342"/>
    </source>
</evidence>
<reference evidence="2" key="1">
    <citation type="submission" date="2020-11" db="EMBL/GenBank/DDBJ databases">
        <authorList>
            <consortium name="DOE Joint Genome Institute"/>
            <person name="Ahrendt S."/>
            <person name="Riley R."/>
            <person name="Andreopoulos W."/>
            <person name="Labutti K."/>
            <person name="Pangilinan J."/>
            <person name="Ruiz-Duenas F.J."/>
            <person name="Barrasa J.M."/>
            <person name="Sanchez-Garcia M."/>
            <person name="Camarero S."/>
            <person name="Miyauchi S."/>
            <person name="Serrano A."/>
            <person name="Linde D."/>
            <person name="Babiker R."/>
            <person name="Drula E."/>
            <person name="Ayuso-Fernandez I."/>
            <person name="Pacheco R."/>
            <person name="Padilla G."/>
            <person name="Ferreira P."/>
            <person name="Barriuso J."/>
            <person name="Kellner H."/>
            <person name="Castanera R."/>
            <person name="Alfaro M."/>
            <person name="Ramirez L."/>
            <person name="Pisabarro A.G."/>
            <person name="Kuo A."/>
            <person name="Tritt A."/>
            <person name="Lipzen A."/>
            <person name="He G."/>
            <person name="Yan M."/>
            <person name="Ng V."/>
            <person name="Cullen D."/>
            <person name="Martin F."/>
            <person name="Rosso M.-N."/>
            <person name="Henrissat B."/>
            <person name="Hibbett D."/>
            <person name="Martinez A.T."/>
            <person name="Grigoriev I.V."/>
        </authorList>
    </citation>
    <scope>NUCLEOTIDE SEQUENCE</scope>
    <source>
        <strain evidence="2">MF-IS2</strain>
    </source>
</reference>
<dbReference type="InterPro" id="IPR008972">
    <property type="entry name" value="Cupredoxin"/>
</dbReference>
<dbReference type="EMBL" id="MU151491">
    <property type="protein sequence ID" value="KAF9443308.1"/>
    <property type="molecule type" value="Genomic_DNA"/>
</dbReference>
<comment type="caution">
    <text evidence="2">The sequence shown here is derived from an EMBL/GenBank/DDBJ whole genome shotgun (WGS) entry which is preliminary data.</text>
</comment>
<dbReference type="InterPro" id="IPR011706">
    <property type="entry name" value="Cu-oxidase_C"/>
</dbReference>
<dbReference type="Gene3D" id="2.60.40.420">
    <property type="entry name" value="Cupredoxins - blue copper proteins"/>
    <property type="match status" value="1"/>
</dbReference>
<accession>A0A9P5X2I0</accession>
<dbReference type="Proteomes" id="UP000807342">
    <property type="component" value="Unassembled WGS sequence"/>
</dbReference>
<name>A0A9P5X2I0_9AGAR</name>
<dbReference type="AlphaFoldDB" id="A0A9P5X2I0"/>
<keyword evidence="3" id="KW-1185">Reference proteome</keyword>
<sequence>MKIALHLHGMNFQVIKSMSSPNSDTVNPIHHDTVTVGGSGTMIHFNTNNARSWFFHCHIFWPKQAGLTTVMLADPATVQMAVHPSQAWEALCPVYNALPEELQ</sequence>
<dbReference type="OrthoDB" id="2121828at2759"/>
<dbReference type="GO" id="GO:0016491">
    <property type="term" value="F:oxidoreductase activity"/>
    <property type="evidence" value="ECO:0007669"/>
    <property type="project" value="InterPro"/>
</dbReference>
<evidence type="ECO:0000313" key="2">
    <source>
        <dbReference type="EMBL" id="KAF9443308.1"/>
    </source>
</evidence>
<dbReference type="Pfam" id="PF07731">
    <property type="entry name" value="Cu-oxidase_2"/>
    <property type="match status" value="1"/>
</dbReference>
<gene>
    <name evidence="2" type="ORF">P691DRAFT_764397</name>
</gene>
<feature type="domain" description="Plastocyanin-like" evidence="1">
    <location>
        <begin position="5"/>
        <end position="75"/>
    </location>
</feature>
<dbReference type="SUPFAM" id="SSF49503">
    <property type="entry name" value="Cupredoxins"/>
    <property type="match status" value="1"/>
</dbReference>
<proteinExistence type="predicted"/>